<sequence>MSEDIKFTKDNFLRLIMSNIEHNSSSAQRAKEYLTEEGYDVESVVSKGMAKIRELQKQLQPSLPELQKQESKWKNNNYGVSERYWNHPSVKQLIYESQNEDPINEIKSRARDLVFKGFELGWQGPPYDPIALAGYLGFDIIPNDQVIDARIIPKPNSSFQIQYNPQQKQTRVNFSVAHEIAHTLFSDCAQAIHNREEFPVENRQLERLCNAAAAEIQLPYAIFSHDANQAESSMKGLIQLATRYKASLESVFIRYTEVIDKPCAVIIGIFESNNRITLDYYSASKTFPVKLSPGFEIPAESGAFDCFTPGHTAEDTTPWELSNGHRFHASSAGISAYRREKKPRVGILLVPEHLAPTAADERKVIIEFGDATKPRGKGKKIIAQVVNTSGALGSGFGKSLSKNYPKVKEAVQEWKADRSRFILGNTNLVQLDRDLFVFQILAQKGLFPKDNEIPLKYNELRKGLIQLRTTALDMEASIHMPTIGAGHAGGDWNLIIGMIHDELTSYNIKVCIYLLPGKPYNPKEKSNLTVFKEQSTWETKKLF</sequence>
<comment type="catalytic activity">
    <reaction evidence="1">
        <text>an N-(ADP-alpha-D-ribosyl)-thymidine in DNA + H2O = a thymidine in DNA + ADP-D-ribose</text>
        <dbReference type="Rhea" id="RHEA:71655"/>
        <dbReference type="Rhea" id="RHEA-COMP:13556"/>
        <dbReference type="Rhea" id="RHEA-COMP:18051"/>
        <dbReference type="ChEBI" id="CHEBI:15377"/>
        <dbReference type="ChEBI" id="CHEBI:57967"/>
        <dbReference type="ChEBI" id="CHEBI:137386"/>
        <dbReference type="ChEBI" id="CHEBI:191199"/>
    </reaction>
    <physiologicalReaction direction="left-to-right" evidence="1">
        <dbReference type="Rhea" id="RHEA:71656"/>
    </physiologicalReaction>
</comment>
<protein>
    <submittedName>
        <fullName evidence="3">ImmA/IrrE family metallo-endopeptidase</fullName>
    </submittedName>
</protein>
<dbReference type="InterPro" id="IPR010359">
    <property type="entry name" value="IrrE_HExxH"/>
</dbReference>
<accession>A0ABT8RBN6</accession>
<dbReference type="Proteomes" id="UP001168528">
    <property type="component" value="Unassembled WGS sequence"/>
</dbReference>
<evidence type="ECO:0000259" key="2">
    <source>
        <dbReference type="SMART" id="SM00506"/>
    </source>
</evidence>
<evidence type="ECO:0000313" key="4">
    <source>
        <dbReference type="Proteomes" id="UP001168528"/>
    </source>
</evidence>
<dbReference type="Gene3D" id="3.40.220.10">
    <property type="entry name" value="Leucine Aminopeptidase, subunit E, domain 1"/>
    <property type="match status" value="1"/>
</dbReference>
<dbReference type="InterPro" id="IPR002589">
    <property type="entry name" value="Macro_dom"/>
</dbReference>
<dbReference type="PANTHER" id="PTHR12521:SF0">
    <property type="entry name" value="ADP-RIBOSE GLYCOHYDROLASE OARD1"/>
    <property type="match status" value="1"/>
</dbReference>
<organism evidence="3 4">
    <name type="scientific">Rhodocytophaga aerolata</name>
    <dbReference type="NCBI Taxonomy" id="455078"/>
    <lineage>
        <taxon>Bacteria</taxon>
        <taxon>Pseudomonadati</taxon>
        <taxon>Bacteroidota</taxon>
        <taxon>Cytophagia</taxon>
        <taxon>Cytophagales</taxon>
        <taxon>Rhodocytophagaceae</taxon>
        <taxon>Rhodocytophaga</taxon>
    </lineage>
</organism>
<feature type="domain" description="Macro" evidence="2">
    <location>
        <begin position="363"/>
        <end position="499"/>
    </location>
</feature>
<name>A0ABT8RBN6_9BACT</name>
<proteinExistence type="predicted"/>
<dbReference type="RefSeq" id="WP_302040315.1">
    <property type="nucleotide sequence ID" value="NZ_JAUKPO010000020.1"/>
</dbReference>
<dbReference type="Gene3D" id="1.10.10.2910">
    <property type="match status" value="1"/>
</dbReference>
<dbReference type="InterPro" id="IPR050892">
    <property type="entry name" value="ADP-ribose_metab_enzymes"/>
</dbReference>
<evidence type="ECO:0000256" key="1">
    <source>
        <dbReference type="ARBA" id="ARBA00035885"/>
    </source>
</evidence>
<dbReference type="PANTHER" id="PTHR12521">
    <property type="entry name" value="PROTEIN C6ORF130"/>
    <property type="match status" value="1"/>
</dbReference>
<dbReference type="SMART" id="SM00506">
    <property type="entry name" value="A1pp"/>
    <property type="match status" value="1"/>
</dbReference>
<dbReference type="SUPFAM" id="SSF52949">
    <property type="entry name" value="Macro domain-like"/>
    <property type="match status" value="1"/>
</dbReference>
<reference evidence="3" key="1">
    <citation type="submission" date="2023-07" db="EMBL/GenBank/DDBJ databases">
        <title>The genome sequence of Rhodocytophaga aerolata KACC 12507.</title>
        <authorList>
            <person name="Zhang X."/>
        </authorList>
    </citation>
    <scope>NUCLEOTIDE SEQUENCE</scope>
    <source>
        <strain evidence="3">KACC 12507</strain>
    </source>
</reference>
<gene>
    <name evidence="3" type="ORF">Q0590_24760</name>
</gene>
<comment type="caution">
    <text evidence="3">The sequence shown here is derived from an EMBL/GenBank/DDBJ whole genome shotgun (WGS) entry which is preliminary data.</text>
</comment>
<dbReference type="Pfam" id="PF06114">
    <property type="entry name" value="Peptidase_M78"/>
    <property type="match status" value="1"/>
</dbReference>
<evidence type="ECO:0000313" key="3">
    <source>
        <dbReference type="EMBL" id="MDO1449511.1"/>
    </source>
</evidence>
<keyword evidence="4" id="KW-1185">Reference proteome</keyword>
<dbReference type="InterPro" id="IPR043472">
    <property type="entry name" value="Macro_dom-like"/>
</dbReference>
<dbReference type="EMBL" id="JAUKPO010000020">
    <property type="protein sequence ID" value="MDO1449511.1"/>
    <property type="molecule type" value="Genomic_DNA"/>
</dbReference>